<dbReference type="Proteomes" id="UP000275579">
    <property type="component" value="Chromosome"/>
</dbReference>
<evidence type="ECO:0000256" key="1">
    <source>
        <dbReference type="SAM" id="MobiDB-lite"/>
    </source>
</evidence>
<reference evidence="2 3" key="1">
    <citation type="submission" date="2018-04" db="EMBL/GenBank/DDBJ databases">
        <title>Complete genome sequences of Streptomyces lydicus strain WYEC and characterization of antagonistic properties of biological control agents.</title>
        <authorList>
            <person name="Mariita R.M."/>
            <person name="Sello J.K."/>
        </authorList>
    </citation>
    <scope>NUCLEOTIDE SEQUENCE [LARGE SCALE GENOMIC DNA]</scope>
    <source>
        <strain evidence="2 3">WYEC 108</strain>
    </source>
</reference>
<accession>A0A3Q9K9U8</accession>
<feature type="region of interest" description="Disordered" evidence="1">
    <location>
        <begin position="121"/>
        <end position="156"/>
    </location>
</feature>
<sequence length="156" mass="16910">MDREHASAAFRSRRSADHLRAAYQATATAPPAAMRAYGQRLPASARRHHVTTIHTALPHLADRLQAEPGWDALAAVLDQAERAGHDTTALLAKAAAQRQLDSADSISDVLVWRLQHLGYVTPPASAPRPQRPRAAPSPVPAAAVIAHQAENRPRRR</sequence>
<proteinExistence type="predicted"/>
<dbReference type="EMBL" id="CP029042">
    <property type="protein sequence ID" value="AZS71883.1"/>
    <property type="molecule type" value="Genomic_DNA"/>
</dbReference>
<evidence type="ECO:0000313" key="2">
    <source>
        <dbReference type="EMBL" id="AZS71883.1"/>
    </source>
</evidence>
<evidence type="ECO:0000313" key="3">
    <source>
        <dbReference type="Proteomes" id="UP000275579"/>
    </source>
</evidence>
<dbReference type="RefSeq" id="WP_127150882.1">
    <property type="nucleotide sequence ID" value="NZ_CP029042.1"/>
</dbReference>
<name>A0A3Q9K9U8_9ACTN</name>
<organism evidence="2 3">
    <name type="scientific">Streptomyces lydicus</name>
    <dbReference type="NCBI Taxonomy" id="47763"/>
    <lineage>
        <taxon>Bacteria</taxon>
        <taxon>Bacillati</taxon>
        <taxon>Actinomycetota</taxon>
        <taxon>Actinomycetes</taxon>
        <taxon>Kitasatosporales</taxon>
        <taxon>Streptomycetaceae</taxon>
        <taxon>Streptomyces</taxon>
    </lineage>
</organism>
<dbReference type="AlphaFoldDB" id="A0A3Q9K9U8"/>
<protein>
    <submittedName>
        <fullName evidence="2">Uncharacterized protein</fullName>
    </submittedName>
</protein>
<gene>
    <name evidence="2" type="ORF">DDE74_13825</name>
</gene>
<feature type="compositionally biased region" description="Low complexity" evidence="1">
    <location>
        <begin position="132"/>
        <end position="146"/>
    </location>
</feature>